<dbReference type="InterPro" id="IPR000795">
    <property type="entry name" value="T_Tr_GTP-bd_dom"/>
</dbReference>
<keyword evidence="4" id="KW-0547">Nucleotide-binding</keyword>
<proteinExistence type="predicted"/>
<dbReference type="InterPro" id="IPR050055">
    <property type="entry name" value="EF-Tu_GTPase"/>
</dbReference>
<dbReference type="CDD" id="cd03696">
    <property type="entry name" value="SelB_II"/>
    <property type="match status" value="1"/>
</dbReference>
<dbReference type="InterPro" id="IPR027417">
    <property type="entry name" value="P-loop_NTPase"/>
</dbReference>
<dbReference type="AlphaFoldDB" id="A0A956RQ61"/>
<dbReference type="Gene3D" id="1.10.10.10">
    <property type="entry name" value="Winged helix-like DNA-binding domain superfamily/Winged helix DNA-binding domain"/>
    <property type="match status" value="1"/>
</dbReference>
<dbReference type="InterPro" id="IPR036390">
    <property type="entry name" value="WH_DNA-bd_sf"/>
</dbReference>
<dbReference type="Gene3D" id="1.10.10.2770">
    <property type="match status" value="1"/>
</dbReference>
<evidence type="ECO:0000256" key="8">
    <source>
        <dbReference type="ARBA" id="ARBA00031615"/>
    </source>
</evidence>
<evidence type="ECO:0000256" key="3">
    <source>
        <dbReference type="ARBA" id="ARBA00022490"/>
    </source>
</evidence>
<reference evidence="10" key="2">
    <citation type="journal article" date="2021" name="Microbiome">
        <title>Successional dynamics and alternative stable states in a saline activated sludge microbial community over 9 years.</title>
        <authorList>
            <person name="Wang Y."/>
            <person name="Ye J."/>
            <person name="Ju F."/>
            <person name="Liu L."/>
            <person name="Boyd J.A."/>
            <person name="Deng Y."/>
            <person name="Parks D.H."/>
            <person name="Jiang X."/>
            <person name="Yin X."/>
            <person name="Woodcroft B.J."/>
            <person name="Tyson G.W."/>
            <person name="Hugenholtz P."/>
            <person name="Polz M.F."/>
            <person name="Zhang T."/>
        </authorList>
    </citation>
    <scope>NUCLEOTIDE SEQUENCE</scope>
    <source>
        <strain evidence="10">HKST-UBA01</strain>
    </source>
</reference>
<evidence type="ECO:0000256" key="4">
    <source>
        <dbReference type="ARBA" id="ARBA00022741"/>
    </source>
</evidence>
<dbReference type="InterPro" id="IPR009000">
    <property type="entry name" value="Transl_B-barrel_sf"/>
</dbReference>
<dbReference type="GO" id="GO:0003924">
    <property type="term" value="F:GTPase activity"/>
    <property type="evidence" value="ECO:0007669"/>
    <property type="project" value="InterPro"/>
</dbReference>
<dbReference type="CDD" id="cd15491">
    <property type="entry name" value="selB_III"/>
    <property type="match status" value="1"/>
</dbReference>
<dbReference type="Proteomes" id="UP000697710">
    <property type="component" value="Unassembled WGS sequence"/>
</dbReference>
<gene>
    <name evidence="10" type="primary">selB</name>
    <name evidence="10" type="ORF">KC729_17215</name>
</gene>
<evidence type="ECO:0000256" key="1">
    <source>
        <dbReference type="ARBA" id="ARBA00004496"/>
    </source>
</evidence>
<dbReference type="InterPro" id="IPR009001">
    <property type="entry name" value="Transl_elong_EF1A/Init_IF2_C"/>
</dbReference>
<dbReference type="InterPro" id="IPR031157">
    <property type="entry name" value="G_TR_CS"/>
</dbReference>
<dbReference type="GO" id="GO:0001514">
    <property type="term" value="P:selenocysteine incorporation"/>
    <property type="evidence" value="ECO:0007669"/>
    <property type="project" value="InterPro"/>
</dbReference>
<sequence>VDTDRLKEEKKRGISIELGFASLELPSGRRCGVVDVPGHERFIRNMLAGAGGIDLIVLVIAADEGVMPQTREHLDIIQLLGVDRGVVALTKVDLVDADWLELVQADVHDYLSRTTLKDAPIMPVSSVTGEGREALLARIDQELDELDMVQRGRFVRLPVDRVFTMEGFGTVVTGTLWGGSLDEGGKVRVEPRGLESRIKTLQVHNQHVPQALPGQRVAVCLHNVGRDEVERGDWLVPSNELRPVTKLDVRLRAIDDLPKVIRHRSRIRFYLGASELMGRLVLLESEELKAGEATLAQVQLDEPVVAERGDRFVIRSYSPMRTLGGGMVLDVSGTRRRRYRKEDLAALRLVEEGTLDDRVHATVRAARGVGVLEVDLTQSIGQPPAEIRASVEQLLGENRLRRVGRSRLVAVDAFEEAGRTLEEAILAYEKANRLRFGPQKSEIKSRHSRAIHGEVAEAWFQQELEAGHLWVRGDQVRRSNEAPKLTPEMQALRTRMLDALADVGFSGPTQKAFLEEIKTKGADELLALLLSNQEIVRLPSDILLHAERVQELRGHAQSYFAEHAEMNIGALKDMLGVSRKNGVPLLEFMDQQGWTERHGDVRIAGSRLKGGEDS</sequence>
<dbReference type="InterPro" id="IPR004161">
    <property type="entry name" value="EFTu-like_2"/>
</dbReference>
<comment type="function">
    <text evidence="7">Translation factor necessary for the incorporation of selenocysteine into proteins. It probably replaces EF-Tu for the insertion of selenocysteine directed by the UGA codon. SelB binds GTP and GDP.</text>
</comment>
<feature type="non-terminal residue" evidence="10">
    <location>
        <position position="1"/>
    </location>
</feature>
<dbReference type="SUPFAM" id="SSF50447">
    <property type="entry name" value="Translation proteins"/>
    <property type="match status" value="1"/>
</dbReference>
<dbReference type="SUPFAM" id="SSF52540">
    <property type="entry name" value="P-loop containing nucleoside triphosphate hydrolases"/>
    <property type="match status" value="1"/>
</dbReference>
<dbReference type="SUPFAM" id="SSF46785">
    <property type="entry name" value="Winged helix' DNA-binding domain"/>
    <property type="match status" value="1"/>
</dbReference>
<dbReference type="PANTHER" id="PTHR43721">
    <property type="entry name" value="ELONGATION FACTOR TU-RELATED"/>
    <property type="match status" value="1"/>
</dbReference>
<dbReference type="Pfam" id="PF25461">
    <property type="entry name" value="Beta-barrel_SelB"/>
    <property type="match status" value="1"/>
</dbReference>
<protein>
    <recommendedName>
        <fullName evidence="2">Selenocysteine-specific elongation factor</fullName>
    </recommendedName>
    <alternativeName>
        <fullName evidence="8">SelB translation factor</fullName>
    </alternativeName>
</protein>
<evidence type="ECO:0000256" key="6">
    <source>
        <dbReference type="ARBA" id="ARBA00023134"/>
    </source>
</evidence>
<keyword evidence="10" id="KW-0251">Elongation factor</keyword>
<comment type="subcellular location">
    <subcellularLocation>
        <location evidence="1">Cytoplasm</location>
    </subcellularLocation>
</comment>
<dbReference type="InterPro" id="IPR036388">
    <property type="entry name" value="WH-like_DNA-bd_sf"/>
</dbReference>
<name>A0A956RQ61_UNCEI</name>
<dbReference type="Pfam" id="PF09107">
    <property type="entry name" value="WHD_3rd_SelB"/>
    <property type="match status" value="1"/>
</dbReference>
<dbReference type="InterPro" id="IPR004535">
    <property type="entry name" value="Transl_elong_SelB"/>
</dbReference>
<evidence type="ECO:0000313" key="10">
    <source>
        <dbReference type="EMBL" id="MCA9729431.1"/>
    </source>
</evidence>
<dbReference type="GO" id="GO:0003746">
    <property type="term" value="F:translation elongation factor activity"/>
    <property type="evidence" value="ECO:0007669"/>
    <property type="project" value="UniProtKB-KW"/>
</dbReference>
<keyword evidence="6" id="KW-0342">GTP-binding</keyword>
<accession>A0A956RQ61</accession>
<dbReference type="Pfam" id="PF03144">
    <property type="entry name" value="GTP_EFTU_D2"/>
    <property type="match status" value="1"/>
</dbReference>
<comment type="caution">
    <text evidence="10">The sequence shown here is derived from an EMBL/GenBank/DDBJ whole genome shotgun (WGS) entry which is preliminary data.</text>
</comment>
<dbReference type="InterPro" id="IPR057335">
    <property type="entry name" value="Beta-barrel_SelB"/>
</dbReference>
<evidence type="ECO:0000256" key="7">
    <source>
        <dbReference type="ARBA" id="ARBA00025526"/>
    </source>
</evidence>
<dbReference type="InterPro" id="IPR015191">
    <property type="entry name" value="SelB_WHD4"/>
</dbReference>
<feature type="domain" description="Tr-type G" evidence="9">
    <location>
        <begin position="1"/>
        <end position="147"/>
    </location>
</feature>
<organism evidence="10 11">
    <name type="scientific">Eiseniibacteriota bacterium</name>
    <dbReference type="NCBI Taxonomy" id="2212470"/>
    <lineage>
        <taxon>Bacteria</taxon>
        <taxon>Candidatus Eiseniibacteriota</taxon>
    </lineage>
</organism>
<dbReference type="CDD" id="cd04171">
    <property type="entry name" value="SelB"/>
    <property type="match status" value="1"/>
</dbReference>
<dbReference type="GO" id="GO:0005525">
    <property type="term" value="F:GTP binding"/>
    <property type="evidence" value="ECO:0007669"/>
    <property type="project" value="UniProtKB-KW"/>
</dbReference>
<keyword evidence="3" id="KW-0963">Cytoplasm</keyword>
<dbReference type="GO" id="GO:0003723">
    <property type="term" value="F:RNA binding"/>
    <property type="evidence" value="ECO:0007669"/>
    <property type="project" value="InterPro"/>
</dbReference>
<dbReference type="Gene3D" id="2.40.30.10">
    <property type="entry name" value="Translation factors"/>
    <property type="match status" value="2"/>
</dbReference>
<dbReference type="Gene3D" id="3.40.50.300">
    <property type="entry name" value="P-loop containing nucleotide triphosphate hydrolases"/>
    <property type="match status" value="1"/>
</dbReference>
<evidence type="ECO:0000259" key="9">
    <source>
        <dbReference type="PROSITE" id="PS51722"/>
    </source>
</evidence>
<reference evidence="10" key="1">
    <citation type="submission" date="2020-04" db="EMBL/GenBank/DDBJ databases">
        <authorList>
            <person name="Zhang T."/>
        </authorList>
    </citation>
    <scope>NUCLEOTIDE SEQUENCE</scope>
    <source>
        <strain evidence="10">HKST-UBA01</strain>
    </source>
</reference>
<dbReference type="GO" id="GO:0005829">
    <property type="term" value="C:cytosol"/>
    <property type="evidence" value="ECO:0007669"/>
    <property type="project" value="TreeGrafter"/>
</dbReference>
<dbReference type="PROSITE" id="PS51722">
    <property type="entry name" value="G_TR_2"/>
    <property type="match status" value="1"/>
</dbReference>
<evidence type="ECO:0000256" key="5">
    <source>
        <dbReference type="ARBA" id="ARBA00022917"/>
    </source>
</evidence>
<dbReference type="SUPFAM" id="SSF50465">
    <property type="entry name" value="EF-Tu/eEF-1alpha/eIF2-gamma C-terminal domain"/>
    <property type="match status" value="1"/>
</dbReference>
<keyword evidence="5" id="KW-0648">Protein biosynthesis</keyword>
<dbReference type="EMBL" id="JAGQHR010000691">
    <property type="protein sequence ID" value="MCA9729431.1"/>
    <property type="molecule type" value="Genomic_DNA"/>
</dbReference>
<evidence type="ECO:0000313" key="11">
    <source>
        <dbReference type="Proteomes" id="UP000697710"/>
    </source>
</evidence>
<dbReference type="Pfam" id="PF00009">
    <property type="entry name" value="GTP_EFTU"/>
    <property type="match status" value="1"/>
</dbReference>
<dbReference type="NCBIfam" id="TIGR00475">
    <property type="entry name" value="selB"/>
    <property type="match status" value="1"/>
</dbReference>
<dbReference type="PROSITE" id="PS00301">
    <property type="entry name" value="G_TR_1"/>
    <property type="match status" value="1"/>
</dbReference>
<evidence type="ECO:0000256" key="2">
    <source>
        <dbReference type="ARBA" id="ARBA00015953"/>
    </source>
</evidence>
<dbReference type="PANTHER" id="PTHR43721:SF22">
    <property type="entry name" value="ELONGATION FACTOR TU, MITOCHONDRIAL"/>
    <property type="match status" value="1"/>
</dbReference>